<dbReference type="InterPro" id="IPR012910">
    <property type="entry name" value="Plug_dom"/>
</dbReference>
<dbReference type="NCBIfam" id="TIGR04057">
    <property type="entry name" value="SusC_RagA_signa"/>
    <property type="match status" value="1"/>
</dbReference>
<keyword evidence="14" id="KW-1185">Reference proteome</keyword>
<reference evidence="13 14" key="1">
    <citation type="submission" date="2019-03" db="EMBL/GenBank/DDBJ databases">
        <title>Genomic Encyclopedia of Archaeal and Bacterial Type Strains, Phase II (KMG-II): from individual species to whole genera.</title>
        <authorList>
            <person name="Goeker M."/>
        </authorList>
    </citation>
    <scope>NUCLEOTIDE SEQUENCE [LARGE SCALE GENOMIC DNA]</scope>
    <source>
        <strain evidence="13 14">DSM 19035</strain>
    </source>
</reference>
<evidence type="ECO:0000256" key="4">
    <source>
        <dbReference type="ARBA" id="ARBA00022692"/>
    </source>
</evidence>
<feature type="domain" description="TonB-dependent receptor-like beta-barrel" evidence="11">
    <location>
        <begin position="428"/>
        <end position="863"/>
    </location>
</feature>
<feature type="domain" description="TonB-dependent receptor plug" evidence="12">
    <location>
        <begin position="126"/>
        <end position="259"/>
    </location>
</feature>
<protein>
    <submittedName>
        <fullName evidence="13">TonB-linked SusC/RagA family outer membrane protein</fullName>
    </submittedName>
</protein>
<evidence type="ECO:0000256" key="2">
    <source>
        <dbReference type="ARBA" id="ARBA00022448"/>
    </source>
</evidence>
<dbReference type="SUPFAM" id="SSF49464">
    <property type="entry name" value="Carboxypeptidase regulatory domain-like"/>
    <property type="match status" value="1"/>
</dbReference>
<evidence type="ECO:0000256" key="1">
    <source>
        <dbReference type="ARBA" id="ARBA00004571"/>
    </source>
</evidence>
<gene>
    <name evidence="13" type="ORF">ATK78_4432</name>
</gene>
<dbReference type="InterPro" id="IPR023996">
    <property type="entry name" value="TonB-dep_OMP_SusC/RagA"/>
</dbReference>
<dbReference type="SUPFAM" id="SSF56935">
    <property type="entry name" value="Porins"/>
    <property type="match status" value="1"/>
</dbReference>
<dbReference type="AlphaFoldDB" id="A0A4R6SQB7"/>
<dbReference type="Pfam" id="PF07715">
    <property type="entry name" value="Plug"/>
    <property type="match status" value="1"/>
</dbReference>
<dbReference type="NCBIfam" id="TIGR04056">
    <property type="entry name" value="OMP_RagA_SusC"/>
    <property type="match status" value="1"/>
</dbReference>
<dbReference type="InterPro" id="IPR036942">
    <property type="entry name" value="Beta-barrel_TonB_sf"/>
</dbReference>
<keyword evidence="10" id="KW-0732">Signal</keyword>
<feature type="signal peptide" evidence="10">
    <location>
        <begin position="1"/>
        <end position="28"/>
    </location>
</feature>
<dbReference type="Gene3D" id="2.40.170.20">
    <property type="entry name" value="TonB-dependent receptor, beta-barrel domain"/>
    <property type="match status" value="1"/>
</dbReference>
<evidence type="ECO:0000313" key="13">
    <source>
        <dbReference type="EMBL" id="TDQ06362.1"/>
    </source>
</evidence>
<organism evidence="13 14">
    <name type="scientific">Pedobacter metabolipauper</name>
    <dbReference type="NCBI Taxonomy" id="425513"/>
    <lineage>
        <taxon>Bacteria</taxon>
        <taxon>Pseudomonadati</taxon>
        <taxon>Bacteroidota</taxon>
        <taxon>Sphingobacteriia</taxon>
        <taxon>Sphingobacteriales</taxon>
        <taxon>Sphingobacteriaceae</taxon>
        <taxon>Pedobacter</taxon>
    </lineage>
</organism>
<dbReference type="GO" id="GO:0009279">
    <property type="term" value="C:cell outer membrane"/>
    <property type="evidence" value="ECO:0007669"/>
    <property type="project" value="UniProtKB-SubCell"/>
</dbReference>
<evidence type="ECO:0000259" key="12">
    <source>
        <dbReference type="Pfam" id="PF07715"/>
    </source>
</evidence>
<dbReference type="Pfam" id="PF00593">
    <property type="entry name" value="TonB_dep_Rec_b-barrel"/>
    <property type="match status" value="1"/>
</dbReference>
<evidence type="ECO:0000256" key="7">
    <source>
        <dbReference type="ARBA" id="ARBA00023237"/>
    </source>
</evidence>
<dbReference type="EMBL" id="SNYC01000009">
    <property type="protein sequence ID" value="TDQ06362.1"/>
    <property type="molecule type" value="Genomic_DNA"/>
</dbReference>
<comment type="caution">
    <text evidence="13">The sequence shown here is derived from an EMBL/GenBank/DDBJ whole genome shotgun (WGS) entry which is preliminary data.</text>
</comment>
<evidence type="ECO:0000256" key="10">
    <source>
        <dbReference type="SAM" id="SignalP"/>
    </source>
</evidence>
<dbReference type="InterPro" id="IPR037066">
    <property type="entry name" value="Plug_dom_sf"/>
</dbReference>
<keyword evidence="4 8" id="KW-0812">Transmembrane</keyword>
<dbReference type="Proteomes" id="UP000295620">
    <property type="component" value="Unassembled WGS sequence"/>
</dbReference>
<evidence type="ECO:0000256" key="5">
    <source>
        <dbReference type="ARBA" id="ARBA00023077"/>
    </source>
</evidence>
<dbReference type="InterPro" id="IPR023997">
    <property type="entry name" value="TonB-dep_OMP_SusC/RagA_CS"/>
</dbReference>
<keyword evidence="6 8" id="KW-0472">Membrane</keyword>
<evidence type="ECO:0000256" key="6">
    <source>
        <dbReference type="ARBA" id="ARBA00023136"/>
    </source>
</evidence>
<keyword evidence="7 8" id="KW-0998">Cell outer membrane</keyword>
<dbReference type="InterPro" id="IPR008969">
    <property type="entry name" value="CarboxyPept-like_regulatory"/>
</dbReference>
<comment type="similarity">
    <text evidence="8 9">Belongs to the TonB-dependent receptor family.</text>
</comment>
<feature type="chain" id="PRO_5020286504" evidence="10">
    <location>
        <begin position="29"/>
        <end position="1049"/>
    </location>
</feature>
<evidence type="ECO:0000256" key="3">
    <source>
        <dbReference type="ARBA" id="ARBA00022452"/>
    </source>
</evidence>
<sequence>MLGFNIMRKNILFLSIMFCALMINTLQAQTTKIVLKGIVSERATNLIMPGVSISTGKPGKVIAVTNAKGEFSVAVDEGATLTITYTGFNPQIIKLKADQTTLNVLMTESNNQLTEVVVRGYQIRSKETSTGSSFTISGDQVQDVPVSNVEQLLQGKVAGLNIQVNTGAPGFRGSAAIRGLSTLTVTGTGDDSFLQPTSPLYVIDGVPIDADKAAEYGYNTLGPGVSPLSLIPQEDVASLEVLKDAQATSLYGSRGAYGVIIITTKRGNSKIPRVRYTTNFYVNTPPKLRETLGGNSERQSKINHILANAINEDDFDRLTRTFFLADSLNDYYNNSTNWQGIFFQSTYNQTHNLALDGGDTKFNYKTNIGYSSEKGVIKNTGYDRYNMNMNMEYNPTERFRFFAAVNGGVGKQNKGNGSGLLQTGVASNGQASSLLPGPSFFQSSAGTLASLRTLNNNDSRNIRANIDARFQIIPGLWAATSVSYDYTSDNEDTFTPAAAANQFARVYSFNGRSSNLYNRNNLSYSKTLGTDHNIFVNVFNEMSKETGQAGLIEQVKTANDQFQGPLGFDAYFSRGGGVLPNFKNRHLASFAAAFSYDYKKKYIIDLSYRLDGSSLSGLENPYSKNPSIGFRWNFNKEAWFKDQSWLSYSAFRLTWGRNVIPNGNLQSIYGLYNIKGTYNNNPAIGIDYGAVPNPTLKPTTTSQYNLGFDMGFFDSRIELNFDTYFKKVDNLLVDRYLNNTTGFERVLSNDGGIINYGYELAVIFRPLPRSNPFDWSISLNGAINRDVLTKLPAEYNGQYIRRDGSQYIVNRVGKNTFSNFLIINQGVFGTDANVPVDPVTGLKYQTGGRFFQGGDPIFKDVNGDYILDNQDYQITGNSMPLITGGLSTNVNYKGWGLNIYGSFTLLRTILNNALADRFRIMSDPFDMRSVVPLDDLDTWKQPGDNSKYPYAYDYARYGQINPFRYDQTLWAEEGSYFKFNTITLSYRFTKQLAKIVGLNNFRTYISANNLITLSPYSGPNPENVTALGRDASNGYPVPRTYNIGFNVEF</sequence>
<evidence type="ECO:0000256" key="8">
    <source>
        <dbReference type="PROSITE-ProRule" id="PRU01360"/>
    </source>
</evidence>
<proteinExistence type="inferred from homology"/>
<accession>A0A4R6SQB7</accession>
<dbReference type="InterPro" id="IPR039426">
    <property type="entry name" value="TonB-dep_rcpt-like"/>
</dbReference>
<keyword evidence="2 8" id="KW-0813">Transport</keyword>
<evidence type="ECO:0000256" key="9">
    <source>
        <dbReference type="RuleBase" id="RU003357"/>
    </source>
</evidence>
<dbReference type="Pfam" id="PF13715">
    <property type="entry name" value="CarbopepD_reg_2"/>
    <property type="match status" value="1"/>
</dbReference>
<dbReference type="InterPro" id="IPR000531">
    <property type="entry name" value="Beta-barrel_TonB"/>
</dbReference>
<evidence type="ECO:0000259" key="11">
    <source>
        <dbReference type="Pfam" id="PF00593"/>
    </source>
</evidence>
<keyword evidence="3 8" id="KW-1134">Transmembrane beta strand</keyword>
<evidence type="ECO:0000313" key="14">
    <source>
        <dbReference type="Proteomes" id="UP000295620"/>
    </source>
</evidence>
<name>A0A4R6SQB7_9SPHI</name>
<keyword evidence="5 9" id="KW-0798">TonB box</keyword>
<comment type="subcellular location">
    <subcellularLocation>
        <location evidence="1 8">Cell outer membrane</location>
        <topology evidence="1 8">Multi-pass membrane protein</topology>
    </subcellularLocation>
</comment>
<dbReference type="PROSITE" id="PS52016">
    <property type="entry name" value="TONB_DEPENDENT_REC_3"/>
    <property type="match status" value="1"/>
</dbReference>
<dbReference type="Gene3D" id="2.170.130.10">
    <property type="entry name" value="TonB-dependent receptor, plug domain"/>
    <property type="match status" value="1"/>
</dbReference>